<dbReference type="GO" id="GO:0005829">
    <property type="term" value="C:cytosol"/>
    <property type="evidence" value="ECO:0007669"/>
    <property type="project" value="TreeGrafter"/>
</dbReference>
<keyword evidence="1 3" id="KW-0269">Exonuclease</keyword>
<dbReference type="HOGENOM" id="CLU_047806_7_1_9"/>
<dbReference type="PANTHER" id="PTHR30231:SF41">
    <property type="entry name" value="DNA POLYMERASE III SUBUNIT EPSILON"/>
    <property type="match status" value="1"/>
</dbReference>
<evidence type="ECO:0000313" key="3">
    <source>
        <dbReference type="EMBL" id="EMZ36515.1"/>
    </source>
</evidence>
<dbReference type="SMART" id="SM00479">
    <property type="entry name" value="EXOIII"/>
    <property type="match status" value="1"/>
</dbReference>
<keyword evidence="1 3" id="KW-0378">Hydrolase</keyword>
<evidence type="ECO:0000256" key="1">
    <source>
        <dbReference type="ARBA" id="ARBA00022839"/>
    </source>
</evidence>
<dbReference type="InterPro" id="IPR013520">
    <property type="entry name" value="Ribonucl_H"/>
</dbReference>
<dbReference type="InterPro" id="IPR036397">
    <property type="entry name" value="RNaseH_sf"/>
</dbReference>
<dbReference type="PANTHER" id="PTHR30231">
    <property type="entry name" value="DNA POLYMERASE III SUBUNIT EPSILON"/>
    <property type="match status" value="1"/>
</dbReference>
<dbReference type="Proteomes" id="UP000012589">
    <property type="component" value="Unassembled WGS sequence"/>
</dbReference>
<dbReference type="PATRIC" id="fig|1235802.3.peg.949"/>
<dbReference type="InterPro" id="IPR012337">
    <property type="entry name" value="RNaseH-like_sf"/>
</dbReference>
<dbReference type="EMBL" id="AQFT01000023">
    <property type="protein sequence ID" value="EMZ36515.1"/>
    <property type="molecule type" value="Genomic_DNA"/>
</dbReference>
<keyword evidence="4" id="KW-1185">Reference proteome</keyword>
<dbReference type="InterPro" id="IPR006054">
    <property type="entry name" value="DnaQ"/>
</dbReference>
<dbReference type="NCBIfam" id="TIGR00573">
    <property type="entry name" value="dnaq"/>
    <property type="match status" value="1"/>
</dbReference>
<gene>
    <name evidence="3" type="ORF">C823_00883</name>
</gene>
<protein>
    <submittedName>
        <fullName evidence="3">Exonuclease, DNA polymerase III, epsilon subunit</fullName>
    </submittedName>
</protein>
<keyword evidence="1 3" id="KW-0540">Nuclease</keyword>
<dbReference type="GO" id="GO:0005694">
    <property type="term" value="C:chromosome"/>
    <property type="evidence" value="ECO:0007669"/>
    <property type="project" value="InterPro"/>
</dbReference>
<dbReference type="Gene3D" id="3.30.420.10">
    <property type="entry name" value="Ribonuclease H-like superfamily/Ribonuclease H"/>
    <property type="match status" value="1"/>
</dbReference>
<dbReference type="SUPFAM" id="SSF53098">
    <property type="entry name" value="Ribonuclease H-like"/>
    <property type="match status" value="1"/>
</dbReference>
<dbReference type="Pfam" id="PF01396">
    <property type="entry name" value="Zn_ribbon_Top1"/>
    <property type="match status" value="1"/>
</dbReference>
<dbReference type="InterPro" id="IPR013498">
    <property type="entry name" value="Topo_IA_Znf"/>
</dbReference>
<feature type="domain" description="Exonuclease" evidence="2">
    <location>
        <begin position="16"/>
        <end position="183"/>
    </location>
</feature>
<dbReference type="Pfam" id="PF00929">
    <property type="entry name" value="RNase_T"/>
    <property type="match status" value="1"/>
</dbReference>
<dbReference type="GO" id="GO:0003677">
    <property type="term" value="F:DNA binding"/>
    <property type="evidence" value="ECO:0007669"/>
    <property type="project" value="InterPro"/>
</dbReference>
<sequence>MKEWKTGKRIVKYVPDYIVFDLETTGTNYKSDRIIEISAVKVKDAIVTDTFSTLVNPQCPIPYYATRVNGITDEMVKDAPLLTDVLPQFLEFIADHVLIGHNIHTFDLRFIYKAAQELLQAEVPNDYLDTLYMARQCLPQLSHHKLTDLAEYYQINTTGAHRALQDCIMNQQCYEQMAKLQKEMPLLLCPKCGGELCRRSGKFGAFYGCSNYPTCRYTRKI</sequence>
<dbReference type="GO" id="GO:0045004">
    <property type="term" value="P:DNA replication proofreading"/>
    <property type="evidence" value="ECO:0007669"/>
    <property type="project" value="TreeGrafter"/>
</dbReference>
<organism evidence="3 4">
    <name type="scientific">Eubacterium plexicaudatum ASF492</name>
    <dbReference type="NCBI Taxonomy" id="1235802"/>
    <lineage>
        <taxon>Bacteria</taxon>
        <taxon>Bacillati</taxon>
        <taxon>Bacillota</taxon>
        <taxon>Clostridia</taxon>
        <taxon>Eubacteriales</taxon>
        <taxon>Eubacteriaceae</taxon>
        <taxon>Eubacterium</taxon>
    </lineage>
</organism>
<dbReference type="FunFam" id="3.30.420.10:FF:000045">
    <property type="entry name" value="3'-5' exonuclease DinG"/>
    <property type="match status" value="1"/>
</dbReference>
<name>N2BDU3_9FIRM</name>
<dbReference type="GO" id="GO:0003887">
    <property type="term" value="F:DNA-directed DNA polymerase activity"/>
    <property type="evidence" value="ECO:0007669"/>
    <property type="project" value="InterPro"/>
</dbReference>
<accession>N2BDU3</accession>
<dbReference type="STRING" id="1235802.C823_00883"/>
<dbReference type="eggNOG" id="COG2176">
    <property type="taxonomic scope" value="Bacteria"/>
</dbReference>
<comment type="caution">
    <text evidence="3">The sequence shown here is derived from an EMBL/GenBank/DDBJ whole genome shotgun (WGS) entry which is preliminary data.</text>
</comment>
<dbReference type="Gene3D" id="3.30.65.10">
    <property type="entry name" value="Bacterial Topoisomerase I, domain 1"/>
    <property type="match status" value="1"/>
</dbReference>
<dbReference type="OrthoDB" id="159416at2"/>
<evidence type="ECO:0000313" key="4">
    <source>
        <dbReference type="Proteomes" id="UP000012589"/>
    </source>
</evidence>
<dbReference type="CDD" id="cd06127">
    <property type="entry name" value="DEDDh"/>
    <property type="match status" value="1"/>
</dbReference>
<dbReference type="GO" id="GO:0006265">
    <property type="term" value="P:DNA topological change"/>
    <property type="evidence" value="ECO:0007669"/>
    <property type="project" value="InterPro"/>
</dbReference>
<evidence type="ECO:0000259" key="2">
    <source>
        <dbReference type="SMART" id="SM00479"/>
    </source>
</evidence>
<dbReference type="GO" id="GO:0003916">
    <property type="term" value="F:DNA topoisomerase activity"/>
    <property type="evidence" value="ECO:0007669"/>
    <property type="project" value="InterPro"/>
</dbReference>
<dbReference type="GO" id="GO:0008408">
    <property type="term" value="F:3'-5' exonuclease activity"/>
    <property type="evidence" value="ECO:0007669"/>
    <property type="project" value="TreeGrafter"/>
</dbReference>
<proteinExistence type="predicted"/>
<reference evidence="3 4" key="1">
    <citation type="journal article" date="2014" name="Genome Announc.">
        <title>Draft genome sequences of the altered schaedler flora, a defined bacterial community from gnotobiotic mice.</title>
        <authorList>
            <person name="Wannemuehler M.J."/>
            <person name="Overstreet A.M."/>
            <person name="Ward D.V."/>
            <person name="Phillips G.J."/>
        </authorList>
    </citation>
    <scope>NUCLEOTIDE SEQUENCE [LARGE SCALE GENOMIC DNA]</scope>
    <source>
        <strain evidence="3 4">ASF492</strain>
    </source>
</reference>
<dbReference type="AlphaFoldDB" id="N2BDU3"/>